<comment type="subcellular location">
    <subcellularLocation>
        <location evidence="1">Membrane</location>
        <topology evidence="1">Multi-pass membrane protein</topology>
    </subcellularLocation>
</comment>
<dbReference type="AlphaFoldDB" id="A0AAV8Q8L3"/>
<comment type="caution">
    <text evidence="11">The sequence shown here is derived from an EMBL/GenBank/DDBJ whole genome shotgun (WGS) entry which is preliminary data.</text>
</comment>
<sequence>MAGGVVIASSISKVYPGKMTLYVFVTYLVASSGGLIFGYDIEISGGITSMDTFLQKFFPKVYYKEKHTLSNNQYCEFNSQLLTTFTSSLYLAALVASFLASAVTRTFGRRISMLGGGIIFLGGAAINGGAKDVAMLIIGRILLGIGIGFANQSVPLYLSEMAPAKLCGMLNIAFQLMITIGNFIANLVNYSTNKIEGGWGWRLGLGLAAVPSIIITVGSLFLPDTPNSLIERGHNEQAMSMLRKIRGTDDIKAKYDDLVVASKDSQLVKHPWSTLLQRKYRPQLCMSLLIPSF</sequence>
<evidence type="ECO:0000256" key="9">
    <source>
        <dbReference type="SAM" id="Phobius"/>
    </source>
</evidence>
<organism evidence="11 12">
    <name type="scientific">Ensete ventricosum</name>
    <name type="common">Abyssinian banana</name>
    <name type="synonym">Musa ensete</name>
    <dbReference type="NCBI Taxonomy" id="4639"/>
    <lineage>
        <taxon>Eukaryota</taxon>
        <taxon>Viridiplantae</taxon>
        <taxon>Streptophyta</taxon>
        <taxon>Embryophyta</taxon>
        <taxon>Tracheophyta</taxon>
        <taxon>Spermatophyta</taxon>
        <taxon>Magnoliopsida</taxon>
        <taxon>Liliopsida</taxon>
        <taxon>Zingiberales</taxon>
        <taxon>Musaceae</taxon>
        <taxon>Ensete</taxon>
    </lineage>
</organism>
<dbReference type="EMBL" id="JAQQAF010000008">
    <property type="protein sequence ID" value="KAJ8466678.1"/>
    <property type="molecule type" value="Genomic_DNA"/>
</dbReference>
<dbReference type="Gene3D" id="1.20.1250.20">
    <property type="entry name" value="MFS general substrate transporter like domains"/>
    <property type="match status" value="1"/>
</dbReference>
<comment type="similarity">
    <text evidence="2">Belongs to the major facilitator superfamily. Sugar transporter (TC 2.A.1.1) family.</text>
</comment>
<name>A0AAV8Q8L3_ENSVE</name>
<evidence type="ECO:0000259" key="10">
    <source>
        <dbReference type="PROSITE" id="PS50850"/>
    </source>
</evidence>
<evidence type="ECO:0000313" key="12">
    <source>
        <dbReference type="Proteomes" id="UP001222027"/>
    </source>
</evidence>
<dbReference type="Proteomes" id="UP001222027">
    <property type="component" value="Unassembled WGS sequence"/>
</dbReference>
<dbReference type="GO" id="GO:0015293">
    <property type="term" value="F:symporter activity"/>
    <property type="evidence" value="ECO:0007669"/>
    <property type="project" value="UniProtKB-KW"/>
</dbReference>
<evidence type="ECO:0000256" key="1">
    <source>
        <dbReference type="ARBA" id="ARBA00004141"/>
    </source>
</evidence>
<evidence type="ECO:0000313" key="11">
    <source>
        <dbReference type="EMBL" id="KAJ8466678.1"/>
    </source>
</evidence>
<accession>A0AAV8Q8L3</accession>
<dbReference type="InterPro" id="IPR045262">
    <property type="entry name" value="STP/PLT_plant"/>
</dbReference>
<keyword evidence="8 9" id="KW-0472">Membrane</keyword>
<reference evidence="11 12" key="1">
    <citation type="submission" date="2022-12" db="EMBL/GenBank/DDBJ databases">
        <title>Chromosome-scale assembly of the Ensete ventricosum genome.</title>
        <authorList>
            <person name="Dussert Y."/>
            <person name="Stocks J."/>
            <person name="Wendawek A."/>
            <person name="Woldeyes F."/>
            <person name="Nichols R.A."/>
            <person name="Borrell J.S."/>
        </authorList>
    </citation>
    <scope>NUCLEOTIDE SEQUENCE [LARGE SCALE GENOMIC DNA]</scope>
    <source>
        <strain evidence="12">cv. Maze</strain>
        <tissue evidence="11">Seeds</tissue>
    </source>
</reference>
<gene>
    <name evidence="11" type="ORF">OPV22_029230</name>
</gene>
<dbReference type="PROSITE" id="PS50850">
    <property type="entry name" value="MFS"/>
    <property type="match status" value="1"/>
</dbReference>
<dbReference type="InterPro" id="IPR036259">
    <property type="entry name" value="MFS_trans_sf"/>
</dbReference>
<keyword evidence="5 9" id="KW-0812">Transmembrane</keyword>
<feature type="transmembrane region" description="Helical" evidence="9">
    <location>
        <begin position="111"/>
        <end position="130"/>
    </location>
</feature>
<evidence type="ECO:0000256" key="7">
    <source>
        <dbReference type="ARBA" id="ARBA00022989"/>
    </source>
</evidence>
<protein>
    <recommendedName>
        <fullName evidence="10">Major facilitator superfamily (MFS) profile domain-containing protein</fullName>
    </recommendedName>
</protein>
<keyword evidence="7 9" id="KW-1133">Transmembrane helix</keyword>
<feature type="domain" description="Major facilitator superfamily (MFS) profile" evidence="10">
    <location>
        <begin position="26"/>
        <end position="293"/>
    </location>
</feature>
<evidence type="ECO:0000256" key="6">
    <source>
        <dbReference type="ARBA" id="ARBA00022847"/>
    </source>
</evidence>
<dbReference type="PANTHER" id="PTHR23500">
    <property type="entry name" value="SOLUTE CARRIER FAMILY 2, FACILITATED GLUCOSE TRANSPORTER"/>
    <property type="match status" value="1"/>
</dbReference>
<feature type="transmembrane region" description="Helical" evidence="9">
    <location>
        <begin position="136"/>
        <end position="158"/>
    </location>
</feature>
<evidence type="ECO:0000256" key="4">
    <source>
        <dbReference type="ARBA" id="ARBA00022597"/>
    </source>
</evidence>
<keyword evidence="4" id="KW-0762">Sugar transport</keyword>
<evidence type="ECO:0000256" key="5">
    <source>
        <dbReference type="ARBA" id="ARBA00022692"/>
    </source>
</evidence>
<dbReference type="GO" id="GO:0015144">
    <property type="term" value="F:carbohydrate transmembrane transporter activity"/>
    <property type="evidence" value="ECO:0007669"/>
    <property type="project" value="InterPro"/>
</dbReference>
<feature type="transmembrane region" description="Helical" evidence="9">
    <location>
        <begin position="200"/>
        <end position="222"/>
    </location>
</feature>
<feature type="transmembrane region" description="Helical" evidence="9">
    <location>
        <begin position="170"/>
        <end position="188"/>
    </location>
</feature>
<evidence type="ECO:0000256" key="8">
    <source>
        <dbReference type="ARBA" id="ARBA00023136"/>
    </source>
</evidence>
<dbReference type="InterPro" id="IPR020846">
    <property type="entry name" value="MFS_dom"/>
</dbReference>
<evidence type="ECO:0000256" key="3">
    <source>
        <dbReference type="ARBA" id="ARBA00022448"/>
    </source>
</evidence>
<feature type="transmembrane region" description="Helical" evidence="9">
    <location>
        <begin position="87"/>
        <end position="104"/>
    </location>
</feature>
<keyword evidence="12" id="KW-1185">Reference proteome</keyword>
<dbReference type="Pfam" id="PF00083">
    <property type="entry name" value="Sugar_tr"/>
    <property type="match status" value="1"/>
</dbReference>
<dbReference type="InterPro" id="IPR005828">
    <property type="entry name" value="MFS_sugar_transport-like"/>
</dbReference>
<dbReference type="SUPFAM" id="SSF103473">
    <property type="entry name" value="MFS general substrate transporter"/>
    <property type="match status" value="1"/>
</dbReference>
<keyword evidence="6" id="KW-0769">Symport</keyword>
<evidence type="ECO:0000256" key="2">
    <source>
        <dbReference type="ARBA" id="ARBA00010992"/>
    </source>
</evidence>
<keyword evidence="3" id="KW-0813">Transport</keyword>
<dbReference type="PRINTS" id="PR00171">
    <property type="entry name" value="SUGRTRNSPORT"/>
</dbReference>
<dbReference type="InterPro" id="IPR003663">
    <property type="entry name" value="Sugar/inositol_transpt"/>
</dbReference>
<dbReference type="GO" id="GO:0016020">
    <property type="term" value="C:membrane"/>
    <property type="evidence" value="ECO:0007669"/>
    <property type="project" value="UniProtKB-SubCell"/>
</dbReference>
<feature type="transmembrane region" description="Helical" evidence="9">
    <location>
        <begin position="21"/>
        <end position="39"/>
    </location>
</feature>
<dbReference type="PANTHER" id="PTHR23500:SF10">
    <property type="entry name" value="SUGAR TRANSPORT PROTEIN MST8"/>
    <property type="match status" value="1"/>
</dbReference>
<proteinExistence type="inferred from homology"/>